<evidence type="ECO:0000259" key="1">
    <source>
        <dbReference type="Pfam" id="PF13514"/>
    </source>
</evidence>
<evidence type="ECO:0000313" key="3">
    <source>
        <dbReference type="Proteomes" id="UP000019249"/>
    </source>
</evidence>
<gene>
    <name evidence="2" type="ORF">MFLO_00060</name>
</gene>
<dbReference type="Proteomes" id="UP000019249">
    <property type="component" value="Unassembled WGS sequence"/>
</dbReference>
<dbReference type="Gene3D" id="3.40.50.300">
    <property type="entry name" value="P-loop containing nucleotide triphosphate hydrolases"/>
    <property type="match status" value="1"/>
</dbReference>
<comment type="caution">
    <text evidence="2">The sequence shown here is derived from an EMBL/GenBank/DDBJ whole genome shotgun (WGS) entry which is preliminary data.</text>
</comment>
<dbReference type="SUPFAM" id="SSF52540">
    <property type="entry name" value="P-loop containing nucleoside triphosphate hydrolases"/>
    <property type="match status" value="1"/>
</dbReference>
<keyword evidence="3" id="KW-1185">Reference proteome</keyword>
<dbReference type="RefSeq" id="WP_051993334.1">
    <property type="nucleotide sequence ID" value="NZ_AODF01000001.1"/>
</dbReference>
<feature type="domain" description="YhaN AAA" evidence="1">
    <location>
        <begin position="1"/>
        <end position="196"/>
    </location>
</feature>
<organism evidence="2 3">
    <name type="scientific">Listeria floridensis FSL S10-1187</name>
    <dbReference type="NCBI Taxonomy" id="1265817"/>
    <lineage>
        <taxon>Bacteria</taxon>
        <taxon>Bacillati</taxon>
        <taxon>Bacillota</taxon>
        <taxon>Bacilli</taxon>
        <taxon>Bacillales</taxon>
        <taxon>Listeriaceae</taxon>
        <taxon>Listeria</taxon>
    </lineage>
</organism>
<proteinExistence type="predicted"/>
<sequence length="204" mass="22884">MRISAMEIIGFGKWSNAKFDGFSDFQMIFGENEAGKSTMMAFIHSILFGFPVRQSQNLRMEPKNKGAYGGRITLQDTVFGTVVVERLRGKSAGDVALYLEDGTVRGEAELNELLNGMDRGMYEAIFSFNIHGLQQIGQLKQDEFEKYLLATGSSGSDTLLRTNDELNKKLENLFKPSGKKPQINQVLTSVKKRHQAYLSSKQKK</sequence>
<dbReference type="InterPro" id="IPR027417">
    <property type="entry name" value="P-loop_NTPase"/>
</dbReference>
<dbReference type="PANTHER" id="PTHR41259:SF1">
    <property type="entry name" value="DOUBLE-STRAND BREAK REPAIR RAD50 ATPASE, PUTATIVE-RELATED"/>
    <property type="match status" value="1"/>
</dbReference>
<accession>A0ABP3B141</accession>
<protein>
    <recommendedName>
        <fullName evidence="1">YhaN AAA domain-containing protein</fullName>
    </recommendedName>
</protein>
<evidence type="ECO:0000313" key="2">
    <source>
        <dbReference type="EMBL" id="EUJ33604.1"/>
    </source>
</evidence>
<dbReference type="EMBL" id="AODF01000001">
    <property type="protein sequence ID" value="EUJ33604.1"/>
    <property type="molecule type" value="Genomic_DNA"/>
</dbReference>
<dbReference type="PANTHER" id="PTHR41259">
    <property type="entry name" value="DOUBLE-STRAND BREAK REPAIR RAD50 ATPASE, PUTATIVE-RELATED"/>
    <property type="match status" value="1"/>
</dbReference>
<dbReference type="Pfam" id="PF13514">
    <property type="entry name" value="AAA_27"/>
    <property type="match status" value="1"/>
</dbReference>
<reference evidence="2 3" key="1">
    <citation type="journal article" date="2014" name="Int. J. Syst. Evol. Microbiol.">
        <title>Listeria floridensis sp. nov., Listeria aquatica sp. nov., Listeria cornellensis sp. nov., Listeria riparia sp. nov. and Listeria grandensis sp. nov., from agricultural and natural environments.</title>
        <authorList>
            <person name="den Bakker H.C."/>
            <person name="Warchocki S."/>
            <person name="Wright E.M."/>
            <person name="Allred A.F."/>
            <person name="Ahlstrom C."/>
            <person name="Manuel C.S."/>
            <person name="Stasiewicz M.J."/>
            <person name="Burrell A."/>
            <person name="Roof S."/>
            <person name="Strawn L."/>
            <person name="Fortes E.D."/>
            <person name="Nightingale K.K."/>
            <person name="Kephart D."/>
            <person name="Wiedmann M."/>
        </authorList>
    </citation>
    <scope>NUCLEOTIDE SEQUENCE [LARGE SCALE GENOMIC DNA]</scope>
    <source>
        <strain evidence="2 3">FSL S10-1187</strain>
    </source>
</reference>
<dbReference type="InterPro" id="IPR038734">
    <property type="entry name" value="YhaN_AAA"/>
</dbReference>
<name>A0ABP3B141_9LIST</name>